<keyword evidence="4" id="KW-1185">Reference proteome</keyword>
<evidence type="ECO:0000256" key="1">
    <source>
        <dbReference type="SAM" id="SignalP"/>
    </source>
</evidence>
<dbReference type="Proteomes" id="UP000243406">
    <property type="component" value="Unassembled WGS sequence"/>
</dbReference>
<dbReference type="EMBL" id="FUYN01000002">
    <property type="protein sequence ID" value="SKB40829.1"/>
    <property type="molecule type" value="Genomic_DNA"/>
</dbReference>
<feature type="signal peptide" evidence="1">
    <location>
        <begin position="1"/>
        <end position="24"/>
    </location>
</feature>
<proteinExistence type="predicted"/>
<gene>
    <name evidence="3" type="ORF">SAMN02745120_1338</name>
</gene>
<keyword evidence="1" id="KW-0732">Signal</keyword>
<dbReference type="AlphaFoldDB" id="A0A1T5B167"/>
<dbReference type="InterPro" id="IPR012854">
    <property type="entry name" value="Cu_amine_oxidase-like_N"/>
</dbReference>
<feature type="domain" description="Copper amine oxidase-like N-terminal" evidence="2">
    <location>
        <begin position="33"/>
        <end position="132"/>
    </location>
</feature>
<evidence type="ECO:0000313" key="4">
    <source>
        <dbReference type="Proteomes" id="UP000243406"/>
    </source>
</evidence>
<evidence type="ECO:0000313" key="3">
    <source>
        <dbReference type="EMBL" id="SKB40829.1"/>
    </source>
</evidence>
<sequence>MKRIIFAMFMVCALIVSVPLNAEAATYAKGIILDGQQIETEIAPIIENGRTLVPVRGVLEAMGATVTWDQATKTATAYLGENTTSVTIDNYTAYVNGYAVTLEVPAKVVNGRTMVPLRFMAESIGYDVSYSDGYVYLDMPQYDGYSEFYAIMDDFDVNIVQPEFQSDNLYVSTSYNEDENAVVISIQGDGMTNEIMKMTTNEGFESEWSEFIDYMGALSVGIVDYFDAYGYDVNGIVEIINDEDSDYVLLQINNGVVTYDETGLY</sequence>
<accession>A0A1T5B167</accession>
<dbReference type="OrthoDB" id="2379109at2"/>
<reference evidence="4" key="1">
    <citation type="submission" date="2017-02" db="EMBL/GenBank/DDBJ databases">
        <authorList>
            <person name="Varghese N."/>
            <person name="Submissions S."/>
        </authorList>
    </citation>
    <scope>NUCLEOTIDE SEQUENCE [LARGE SCALE GENOMIC DNA]</scope>
    <source>
        <strain evidence="4">ATCC 35199</strain>
    </source>
</reference>
<dbReference type="SUPFAM" id="SSF55383">
    <property type="entry name" value="Copper amine oxidase, domain N"/>
    <property type="match status" value="1"/>
</dbReference>
<dbReference type="Pfam" id="PF07833">
    <property type="entry name" value="Cu_amine_oxidN1"/>
    <property type="match status" value="1"/>
</dbReference>
<feature type="chain" id="PRO_5012211083" evidence="1">
    <location>
        <begin position="25"/>
        <end position="265"/>
    </location>
</feature>
<name>A0A1T5B167_9FIRM</name>
<dbReference type="InterPro" id="IPR036582">
    <property type="entry name" value="Mao_N_sf"/>
</dbReference>
<protein>
    <submittedName>
        <fullName evidence="3">Copper amine oxidase N-terminal domain-containing protein</fullName>
    </submittedName>
</protein>
<dbReference type="RefSeq" id="WP_079589226.1">
    <property type="nucleotide sequence ID" value="NZ_FUYN01000002.1"/>
</dbReference>
<organism evidence="3 4">
    <name type="scientific">Acetoanaerobium noterae</name>
    <dbReference type="NCBI Taxonomy" id="745369"/>
    <lineage>
        <taxon>Bacteria</taxon>
        <taxon>Bacillati</taxon>
        <taxon>Bacillota</taxon>
        <taxon>Clostridia</taxon>
        <taxon>Peptostreptococcales</taxon>
        <taxon>Filifactoraceae</taxon>
        <taxon>Acetoanaerobium</taxon>
    </lineage>
</organism>
<dbReference type="Gene3D" id="3.30.457.10">
    <property type="entry name" value="Copper amine oxidase-like, N-terminal domain"/>
    <property type="match status" value="1"/>
</dbReference>
<evidence type="ECO:0000259" key="2">
    <source>
        <dbReference type="Pfam" id="PF07833"/>
    </source>
</evidence>